<keyword evidence="3" id="KW-1185">Reference proteome</keyword>
<feature type="compositionally biased region" description="Acidic residues" evidence="1">
    <location>
        <begin position="96"/>
        <end position="110"/>
    </location>
</feature>
<evidence type="ECO:0000256" key="1">
    <source>
        <dbReference type="SAM" id="MobiDB-lite"/>
    </source>
</evidence>
<dbReference type="Proteomes" id="UP000193487">
    <property type="component" value="Unassembled WGS sequence"/>
</dbReference>
<feature type="region of interest" description="Disordered" evidence="1">
    <location>
        <begin position="62"/>
        <end position="126"/>
    </location>
</feature>
<feature type="compositionally biased region" description="Basic and acidic residues" evidence="1">
    <location>
        <begin position="78"/>
        <end position="87"/>
    </location>
</feature>
<dbReference type="AlphaFoldDB" id="A0A1X1YJ24"/>
<feature type="region of interest" description="Disordered" evidence="1">
    <location>
        <begin position="182"/>
        <end position="209"/>
    </location>
</feature>
<name>A0A1X1YJ24_9MYCO</name>
<dbReference type="EMBL" id="LQPE01000010">
    <property type="protein sequence ID" value="ORW11107.1"/>
    <property type="molecule type" value="Genomic_DNA"/>
</dbReference>
<organism evidence="2 3">
    <name type="scientific">Mycobacterium kyorinense</name>
    <dbReference type="NCBI Taxonomy" id="487514"/>
    <lineage>
        <taxon>Bacteria</taxon>
        <taxon>Bacillati</taxon>
        <taxon>Actinomycetota</taxon>
        <taxon>Actinomycetes</taxon>
        <taxon>Mycobacteriales</taxon>
        <taxon>Mycobacteriaceae</taxon>
        <taxon>Mycobacterium</taxon>
    </lineage>
</organism>
<dbReference type="OrthoDB" id="4526353at2"/>
<accession>A0A1X1YJ24</accession>
<evidence type="ECO:0008006" key="4">
    <source>
        <dbReference type="Google" id="ProtNLM"/>
    </source>
</evidence>
<proteinExistence type="predicted"/>
<dbReference type="RefSeq" id="WP_048892242.1">
    <property type="nucleotide sequence ID" value="NZ_LLXQ01000034.1"/>
</dbReference>
<protein>
    <recommendedName>
        <fullName evidence="4">F5/8 type C domain-containing protein</fullName>
    </recommendedName>
</protein>
<evidence type="ECO:0000313" key="2">
    <source>
        <dbReference type="EMBL" id="ORW11107.1"/>
    </source>
</evidence>
<feature type="compositionally biased region" description="Low complexity" evidence="1">
    <location>
        <begin position="182"/>
        <end position="197"/>
    </location>
</feature>
<sequence length="385" mass="40646">MSDVLQTILADPELQQWPNRDAEYVPAVDACDIDGSLAAHGAEEIDTAAPDDREVAINKVRALIDHTEDSPGALESDSADRGHRDSPPEPPPPDLNSDDDADRDDPDDSAAETNPAEGPARAPSAAMSFDDIARRPNAIADKFGAAKDWLKDGQNWKNPKILGAAAAAIIGVAALGVWATSTTQPAPQPTAQLGAPTSDAKPAETAPAPAEAAIPIKAAKAHCPAPSSDPMNAVRPGSDQPWICVRAWQIDGQILELTLDGPYVITAVRILPGVDRELDGQDQWLRYRTVSRGLWSFDDPEHTKVPQVTGDRRELLTQPVAPASCASKPNADCRLVASHVWLTIVKTTQPANPNSMPTAAAGGAGGDDFSAFGVSRIEIIGHPAR</sequence>
<comment type="caution">
    <text evidence="2">The sequence shown here is derived from an EMBL/GenBank/DDBJ whole genome shotgun (WGS) entry which is preliminary data.</text>
</comment>
<gene>
    <name evidence="2" type="ORF">AWC14_19550</name>
</gene>
<reference evidence="2 3" key="1">
    <citation type="submission" date="2016-01" db="EMBL/GenBank/DDBJ databases">
        <title>The new phylogeny of the genus Mycobacterium.</title>
        <authorList>
            <person name="Tarcisio F."/>
            <person name="Conor M."/>
            <person name="Antonella G."/>
            <person name="Elisabetta G."/>
            <person name="Giulia F.S."/>
            <person name="Sara T."/>
            <person name="Anna F."/>
            <person name="Clotilde B."/>
            <person name="Roberto B."/>
            <person name="Veronica D.S."/>
            <person name="Fabio R."/>
            <person name="Monica P."/>
            <person name="Olivier J."/>
            <person name="Enrico T."/>
            <person name="Nicola S."/>
        </authorList>
    </citation>
    <scope>NUCLEOTIDE SEQUENCE [LARGE SCALE GENOMIC DNA]</scope>
    <source>
        <strain evidence="2 3">DSM 45166</strain>
    </source>
</reference>
<evidence type="ECO:0000313" key="3">
    <source>
        <dbReference type="Proteomes" id="UP000193487"/>
    </source>
</evidence>